<accession>A0A9R1J6V0</accession>
<organism evidence="1">
    <name type="scientific">Triticum aestivum</name>
    <name type="common">Wheat</name>
    <dbReference type="NCBI Taxonomy" id="4565"/>
    <lineage>
        <taxon>Eukaryota</taxon>
        <taxon>Viridiplantae</taxon>
        <taxon>Streptophyta</taxon>
        <taxon>Embryophyta</taxon>
        <taxon>Tracheophyta</taxon>
        <taxon>Spermatophyta</taxon>
        <taxon>Magnoliopsida</taxon>
        <taxon>Liliopsida</taxon>
        <taxon>Poales</taxon>
        <taxon>Poaceae</taxon>
        <taxon>BOP clade</taxon>
        <taxon>Pooideae</taxon>
        <taxon>Triticodae</taxon>
        <taxon>Triticeae</taxon>
        <taxon>Triticinae</taxon>
        <taxon>Triticum</taxon>
    </lineage>
</organism>
<proteinExistence type="predicted"/>
<protein>
    <submittedName>
        <fullName evidence="1">Uncharacterized protein</fullName>
    </submittedName>
</protein>
<comment type="caution">
    <text evidence="1">The sequence shown here is derived from an EMBL/GenBank/DDBJ whole genome shotgun (WGS) entry which is preliminary data.</text>
</comment>
<name>A0A9R1J6V0_WHEAT</name>
<reference evidence="1" key="1">
    <citation type="journal article" date="2017" name="Gigascience">
        <title>The first near-complete assembly of the hexaploid bread wheat genome, Triticum aestivum.</title>
        <authorList>
            <person name="Zimin A.V."/>
            <person name="Puiu D."/>
            <person name="Hall R."/>
            <person name="Kingan S."/>
            <person name="Clavijo B.J."/>
            <person name="Salzberg S.L."/>
        </authorList>
    </citation>
    <scope>NUCLEOTIDE SEQUENCE</scope>
    <source>
        <tissue evidence="1">Leaf</tissue>
    </source>
</reference>
<dbReference type="Proteomes" id="UP000815260">
    <property type="component" value="Chromosome 2B"/>
</dbReference>
<dbReference type="EMBL" id="CM022215">
    <property type="protein sequence ID" value="KAF7006204.1"/>
    <property type="molecule type" value="Genomic_DNA"/>
</dbReference>
<evidence type="ECO:0000313" key="1">
    <source>
        <dbReference type="EMBL" id="KAF7006204.1"/>
    </source>
</evidence>
<feature type="non-terminal residue" evidence="1">
    <location>
        <position position="56"/>
    </location>
</feature>
<reference evidence="1" key="2">
    <citation type="submission" date="2020-03" db="EMBL/GenBank/DDBJ databases">
        <title>The second near-complete assembly of the hexaploid bread wheat (Triticum aestivum) genome.</title>
        <authorList>
            <person name="Zimin A.V."/>
            <person name="Puiu D."/>
            <person name="Shumante A."/>
            <person name="Alonge M."/>
            <person name="Salzberg S.L."/>
        </authorList>
    </citation>
    <scope>NUCLEOTIDE SEQUENCE</scope>
    <source>
        <tissue evidence="1">Leaf</tissue>
    </source>
</reference>
<sequence>RSGHPDWVLLHNSARISGHRNATTAGCHTTEGHPIEASFWLVDPPGVSYFSVHCPG</sequence>
<feature type="non-terminal residue" evidence="1">
    <location>
        <position position="1"/>
    </location>
</feature>
<dbReference type="PANTHER" id="PTHR33074">
    <property type="entry name" value="EXPRESSED PROTEIN-RELATED"/>
    <property type="match status" value="1"/>
</dbReference>
<dbReference type="PANTHER" id="PTHR33074:SF133">
    <property type="entry name" value="DUF1618 DOMAIN-CONTAINING PROTEIN"/>
    <property type="match status" value="1"/>
</dbReference>
<gene>
    <name evidence="1" type="ORF">CFC21_021262</name>
</gene>
<dbReference type="AlphaFoldDB" id="A0A9R1J6V0"/>
<dbReference type="OrthoDB" id="696157at2759"/>